<dbReference type="InterPro" id="IPR013974">
    <property type="entry name" value="SAF"/>
</dbReference>
<dbReference type="GO" id="GO:0047444">
    <property type="term" value="F:N-acylneuraminate-9-phosphate synthase activity"/>
    <property type="evidence" value="ECO:0007669"/>
    <property type="project" value="TreeGrafter"/>
</dbReference>
<name>A0AAU7DE01_9BACT</name>
<dbReference type="InterPro" id="IPR020007">
    <property type="entry name" value="NeuB/NeuA"/>
</dbReference>
<dbReference type="InterPro" id="IPR013132">
    <property type="entry name" value="PseI/NeuA/B-like_N"/>
</dbReference>
<accession>A0AAU7DE01</accession>
<dbReference type="InterPro" id="IPR057736">
    <property type="entry name" value="SAF_PseI/NeuA/NeuB"/>
</dbReference>
<dbReference type="CDD" id="cd11615">
    <property type="entry name" value="SAF_NeuB_like"/>
    <property type="match status" value="1"/>
</dbReference>
<reference evidence="2" key="1">
    <citation type="submission" date="2023-03" db="EMBL/GenBank/DDBJ databases">
        <title>Edaphobacter sp.</title>
        <authorList>
            <person name="Huber K.J."/>
            <person name="Papendorf J."/>
            <person name="Pilke C."/>
            <person name="Bunk B."/>
            <person name="Sproeer C."/>
            <person name="Pester M."/>
        </authorList>
    </citation>
    <scope>NUCLEOTIDE SEQUENCE</scope>
    <source>
        <strain evidence="2">DSM 110680</strain>
    </source>
</reference>
<dbReference type="EMBL" id="CP121196">
    <property type="protein sequence ID" value="XBH15611.1"/>
    <property type="molecule type" value="Genomic_DNA"/>
</dbReference>
<dbReference type="AlphaFoldDB" id="A0AAU7DE01"/>
<dbReference type="Pfam" id="PF08666">
    <property type="entry name" value="SAF"/>
    <property type="match status" value="1"/>
</dbReference>
<dbReference type="SUPFAM" id="SSF51569">
    <property type="entry name" value="Aldolase"/>
    <property type="match status" value="1"/>
</dbReference>
<dbReference type="SUPFAM" id="SSF51269">
    <property type="entry name" value="AFP III-like domain"/>
    <property type="match status" value="1"/>
</dbReference>
<dbReference type="InterPro" id="IPR036732">
    <property type="entry name" value="AFP_Neu5c_C_sf"/>
</dbReference>
<organism evidence="2">
    <name type="scientific">Telmatobacter sp. DSM 110680</name>
    <dbReference type="NCBI Taxonomy" id="3036704"/>
    <lineage>
        <taxon>Bacteria</taxon>
        <taxon>Pseudomonadati</taxon>
        <taxon>Acidobacteriota</taxon>
        <taxon>Terriglobia</taxon>
        <taxon>Terriglobales</taxon>
        <taxon>Acidobacteriaceae</taxon>
        <taxon>Telmatobacter</taxon>
    </lineage>
</organism>
<dbReference type="GO" id="GO:0016051">
    <property type="term" value="P:carbohydrate biosynthetic process"/>
    <property type="evidence" value="ECO:0007669"/>
    <property type="project" value="InterPro"/>
</dbReference>
<evidence type="ECO:0000259" key="1">
    <source>
        <dbReference type="PROSITE" id="PS50844"/>
    </source>
</evidence>
<dbReference type="InterPro" id="IPR013785">
    <property type="entry name" value="Aldolase_TIM"/>
</dbReference>
<dbReference type="PROSITE" id="PS50844">
    <property type="entry name" value="AFP_LIKE"/>
    <property type="match status" value="1"/>
</dbReference>
<dbReference type="InterPro" id="IPR006190">
    <property type="entry name" value="SAF_AFP_Neu5Ac"/>
</dbReference>
<dbReference type="Gene3D" id="3.90.1210.10">
    <property type="entry name" value="Antifreeze-like/N-acetylneuraminic acid synthase C-terminal domain"/>
    <property type="match status" value="1"/>
</dbReference>
<sequence length="336" mass="36666">MKHVFVIAEAGVNHNGSLDLALQLLDAAKACGADAVKFQTFRAELLATRSARKAPYQDRTTSTSESQFEMLQRLQLGADDHRTLIQHCREIGIQFLSSPFDTESADLLDELGVPLYKVPSGEITNLPFLRHLAHKKKPLIVSTGMSTLGEVEEAVQVLQDEAANRITLLHCVTEYPAPFDEVNLRAMLTLKAAFGLPVGYSDHTAGIEVAVAAVALGAEVIEKHLTMDRSLSGPDHHASLEPNEFEKMVAAIRHVESALGTGIKSPAPCELQNLPVARKSVVSSRALRVGHRIVRDDLEIKRPGNGLAPKFLPALIGLTLRTSVDRDEVLTWNHFA</sequence>
<dbReference type="InterPro" id="IPR051690">
    <property type="entry name" value="PseI-like"/>
</dbReference>
<proteinExistence type="predicted"/>
<keyword evidence="2" id="KW-0808">Transferase</keyword>
<dbReference type="Pfam" id="PF03102">
    <property type="entry name" value="NeuB"/>
    <property type="match status" value="1"/>
</dbReference>
<gene>
    <name evidence="2" type="primary">neuB</name>
    <name evidence="2" type="ORF">P8935_13635</name>
</gene>
<dbReference type="SMART" id="SM00858">
    <property type="entry name" value="SAF"/>
    <property type="match status" value="1"/>
</dbReference>
<dbReference type="GO" id="GO:0050462">
    <property type="term" value="F:N-acetylneuraminate synthase activity"/>
    <property type="evidence" value="ECO:0007669"/>
    <property type="project" value="UniProtKB-EC"/>
</dbReference>
<evidence type="ECO:0000313" key="2">
    <source>
        <dbReference type="EMBL" id="XBH15611.1"/>
    </source>
</evidence>
<dbReference type="RefSeq" id="WP_348260844.1">
    <property type="nucleotide sequence ID" value="NZ_CP121196.1"/>
</dbReference>
<dbReference type="NCBIfam" id="TIGR03569">
    <property type="entry name" value="NeuB_NnaB"/>
    <property type="match status" value="1"/>
</dbReference>
<dbReference type="EC" id="2.5.1.56" evidence="2"/>
<protein>
    <submittedName>
        <fullName evidence="2">N-acetylneuraminate synthase</fullName>
        <ecNumber evidence="2">2.5.1.56</ecNumber>
    </submittedName>
</protein>
<dbReference type="PANTHER" id="PTHR42966:SF1">
    <property type="entry name" value="SIALIC ACID SYNTHASE"/>
    <property type="match status" value="1"/>
</dbReference>
<dbReference type="PANTHER" id="PTHR42966">
    <property type="entry name" value="N-ACETYLNEURAMINATE SYNTHASE"/>
    <property type="match status" value="1"/>
</dbReference>
<feature type="domain" description="AFP-like" evidence="1">
    <location>
        <begin position="280"/>
        <end position="336"/>
    </location>
</feature>
<dbReference type="Gene3D" id="3.20.20.70">
    <property type="entry name" value="Aldolase class I"/>
    <property type="match status" value="1"/>
</dbReference>